<dbReference type="EMBL" id="AEJB01000358">
    <property type="protein sequence ID" value="ELP66399.1"/>
    <property type="molecule type" value="Genomic_DNA"/>
</dbReference>
<name>L7F5I8_STRT8</name>
<feature type="region of interest" description="Disordered" evidence="1">
    <location>
        <begin position="1"/>
        <end position="29"/>
    </location>
</feature>
<keyword evidence="3" id="KW-1185">Reference proteome</keyword>
<dbReference type="PATRIC" id="fig|698760.3.peg.4833"/>
<evidence type="ECO:0000256" key="1">
    <source>
        <dbReference type="SAM" id="MobiDB-lite"/>
    </source>
</evidence>
<protein>
    <submittedName>
        <fullName evidence="2">Uncharacterized protein</fullName>
    </submittedName>
</protein>
<proteinExistence type="predicted"/>
<gene>
    <name evidence="2" type="ORF">STRTUCAR8_00148</name>
</gene>
<comment type="caution">
    <text evidence="2">The sequence shown here is derived from an EMBL/GenBank/DDBJ whole genome shotgun (WGS) entry which is preliminary data.</text>
</comment>
<evidence type="ECO:0000313" key="2">
    <source>
        <dbReference type="EMBL" id="ELP66399.1"/>
    </source>
</evidence>
<dbReference type="Proteomes" id="UP000010931">
    <property type="component" value="Unassembled WGS sequence"/>
</dbReference>
<organism evidence="2 3">
    <name type="scientific">Streptomyces turgidiscabies (strain Car8)</name>
    <dbReference type="NCBI Taxonomy" id="698760"/>
    <lineage>
        <taxon>Bacteria</taxon>
        <taxon>Bacillati</taxon>
        <taxon>Actinomycetota</taxon>
        <taxon>Actinomycetes</taxon>
        <taxon>Kitasatosporales</taxon>
        <taxon>Streptomycetaceae</taxon>
        <taxon>Streptomyces</taxon>
    </lineage>
</organism>
<evidence type="ECO:0000313" key="3">
    <source>
        <dbReference type="Proteomes" id="UP000010931"/>
    </source>
</evidence>
<accession>L7F5I8</accession>
<dbReference type="AlphaFoldDB" id="L7F5I8"/>
<sequence>MQGSAGRYHRPAGVRAIAPDPDHSRPSGLSKVSTAAMFAVSELLPLYHQQPKNLLVSYSPKRLGFF</sequence>
<reference evidence="2 3" key="1">
    <citation type="journal article" date="2011" name="Plasmid">
        <title>Streptomyces turgidiscabies Car8 contains a modular pathogenicity island that shares virulence genes with other actinobacterial plant pathogens.</title>
        <authorList>
            <person name="Huguet-Tapia J.C."/>
            <person name="Badger J.H."/>
            <person name="Loria R."/>
            <person name="Pettis G.S."/>
        </authorList>
    </citation>
    <scope>NUCLEOTIDE SEQUENCE [LARGE SCALE GENOMIC DNA]</scope>
    <source>
        <strain evidence="2 3">Car8</strain>
    </source>
</reference>